<accession>A0A1X7T046</accession>
<name>A0A1X7T046_AMPQE</name>
<dbReference type="AlphaFoldDB" id="A0A1X7T046"/>
<protein>
    <submittedName>
        <fullName evidence="1">Uncharacterized protein</fullName>
    </submittedName>
</protein>
<reference evidence="1" key="1">
    <citation type="submission" date="2017-05" db="UniProtKB">
        <authorList>
            <consortium name="EnsemblMetazoa"/>
        </authorList>
    </citation>
    <scope>IDENTIFICATION</scope>
</reference>
<organism evidence="1">
    <name type="scientific">Amphimedon queenslandica</name>
    <name type="common">Sponge</name>
    <dbReference type="NCBI Taxonomy" id="400682"/>
    <lineage>
        <taxon>Eukaryota</taxon>
        <taxon>Metazoa</taxon>
        <taxon>Porifera</taxon>
        <taxon>Demospongiae</taxon>
        <taxon>Heteroscleromorpha</taxon>
        <taxon>Haplosclerida</taxon>
        <taxon>Niphatidae</taxon>
        <taxon>Amphimedon</taxon>
    </lineage>
</organism>
<evidence type="ECO:0000313" key="1">
    <source>
        <dbReference type="EnsemblMetazoa" id="Aqu2.1.07557_001"/>
    </source>
</evidence>
<sequence length="53" mass="5716">TIMVDHQELHPSSSEPAAFAQSSSCMSIEELLGLLHITGFCTDPPNITKFLNG</sequence>
<proteinExistence type="predicted"/>
<dbReference type="InParanoid" id="A0A1X7T046"/>
<dbReference type="EnsemblMetazoa" id="Aqu2.1.07557_001">
    <property type="protein sequence ID" value="Aqu2.1.07557_001"/>
    <property type="gene ID" value="Aqu2.1.07557"/>
</dbReference>